<proteinExistence type="inferred from homology"/>
<reference evidence="8 9" key="1">
    <citation type="submission" date="2022-08" db="EMBL/GenBank/DDBJ databases">
        <title>Reclassification of Massilia species as members of the genera Telluria, Duganella, Pseudoduganella, Mokoshia gen. nov. and Zemynaea gen. nov. using orthogonal and non-orthogonal genome-based approaches.</title>
        <authorList>
            <person name="Bowman J.P."/>
        </authorList>
    </citation>
    <scope>NUCLEOTIDE SEQUENCE [LARGE SCALE GENOMIC DNA]</scope>
    <source>
        <strain evidence="8 9">LMG 28164</strain>
    </source>
</reference>
<evidence type="ECO:0000256" key="3">
    <source>
        <dbReference type="ARBA" id="ARBA00022692"/>
    </source>
</evidence>
<keyword evidence="3 6" id="KW-0812">Transmembrane</keyword>
<feature type="transmembrane region" description="Helical" evidence="6">
    <location>
        <begin position="48"/>
        <end position="67"/>
    </location>
</feature>
<evidence type="ECO:0000256" key="2">
    <source>
        <dbReference type="ARBA" id="ARBA00009399"/>
    </source>
</evidence>
<feature type="transmembrane region" description="Helical" evidence="6">
    <location>
        <begin position="87"/>
        <end position="107"/>
    </location>
</feature>
<gene>
    <name evidence="8" type="ORF">NX782_17635</name>
</gene>
<evidence type="ECO:0000256" key="1">
    <source>
        <dbReference type="ARBA" id="ARBA00004141"/>
    </source>
</evidence>
<dbReference type="Pfam" id="PF04138">
    <property type="entry name" value="GtrA_DPMS_TM"/>
    <property type="match status" value="1"/>
</dbReference>
<evidence type="ECO:0000256" key="4">
    <source>
        <dbReference type="ARBA" id="ARBA00022989"/>
    </source>
</evidence>
<evidence type="ECO:0000313" key="9">
    <source>
        <dbReference type="Proteomes" id="UP001205560"/>
    </source>
</evidence>
<feature type="transmembrane region" description="Helical" evidence="6">
    <location>
        <begin position="113"/>
        <end position="135"/>
    </location>
</feature>
<sequence>MLKPSQPSYKIPLIRNLGIQFTKFVAAGGAGTALHYVILIMLVSQFGVPAGSAAFVGATAGACTVYLINSRYTFDNQHSHARTLPRFALMAMVGAVLNGMLVAMLSAAGLHFLLAQIIATVAILVINFTVSKLWIFR</sequence>
<keyword evidence="5 6" id="KW-0472">Membrane</keyword>
<name>A0ABT2A9Y4_9BURK</name>
<comment type="caution">
    <text evidence="8">The sequence shown here is derived from an EMBL/GenBank/DDBJ whole genome shotgun (WGS) entry which is preliminary data.</text>
</comment>
<feature type="domain" description="GtrA/DPMS transmembrane" evidence="7">
    <location>
        <begin position="23"/>
        <end position="136"/>
    </location>
</feature>
<keyword evidence="9" id="KW-1185">Reference proteome</keyword>
<feature type="transmembrane region" description="Helical" evidence="6">
    <location>
        <begin position="21"/>
        <end position="42"/>
    </location>
</feature>
<accession>A0ABT2A9Y4</accession>
<evidence type="ECO:0000259" key="7">
    <source>
        <dbReference type="Pfam" id="PF04138"/>
    </source>
</evidence>
<dbReference type="EMBL" id="JANUGX010000022">
    <property type="protein sequence ID" value="MCS0591014.1"/>
    <property type="molecule type" value="Genomic_DNA"/>
</dbReference>
<dbReference type="Proteomes" id="UP001205560">
    <property type="component" value="Unassembled WGS sequence"/>
</dbReference>
<dbReference type="InterPro" id="IPR007267">
    <property type="entry name" value="GtrA_DPMS_TM"/>
</dbReference>
<comment type="similarity">
    <text evidence="2">Belongs to the GtrA family.</text>
</comment>
<keyword evidence="4 6" id="KW-1133">Transmembrane helix</keyword>
<dbReference type="PANTHER" id="PTHR38459">
    <property type="entry name" value="PROPHAGE BACTOPRENOL-LINKED GLUCOSE TRANSLOCASE HOMOLOG"/>
    <property type="match status" value="1"/>
</dbReference>
<evidence type="ECO:0000313" key="8">
    <source>
        <dbReference type="EMBL" id="MCS0591014.1"/>
    </source>
</evidence>
<dbReference type="PANTHER" id="PTHR38459:SF1">
    <property type="entry name" value="PROPHAGE BACTOPRENOL-LINKED GLUCOSE TRANSLOCASE HOMOLOG"/>
    <property type="match status" value="1"/>
</dbReference>
<protein>
    <submittedName>
        <fullName evidence="8">GtrA family protein</fullName>
    </submittedName>
</protein>
<evidence type="ECO:0000256" key="6">
    <source>
        <dbReference type="SAM" id="Phobius"/>
    </source>
</evidence>
<dbReference type="InterPro" id="IPR051401">
    <property type="entry name" value="GtrA_CellWall_Glycosyl"/>
</dbReference>
<dbReference type="RefSeq" id="WP_258846788.1">
    <property type="nucleotide sequence ID" value="NZ_JANUGX010000022.1"/>
</dbReference>
<organism evidence="8 9">
    <name type="scientific">Massilia norwichensis</name>
    <dbReference type="NCBI Taxonomy" id="1442366"/>
    <lineage>
        <taxon>Bacteria</taxon>
        <taxon>Pseudomonadati</taxon>
        <taxon>Pseudomonadota</taxon>
        <taxon>Betaproteobacteria</taxon>
        <taxon>Burkholderiales</taxon>
        <taxon>Oxalobacteraceae</taxon>
        <taxon>Telluria group</taxon>
        <taxon>Massilia</taxon>
    </lineage>
</organism>
<comment type="subcellular location">
    <subcellularLocation>
        <location evidence="1">Membrane</location>
        <topology evidence="1">Multi-pass membrane protein</topology>
    </subcellularLocation>
</comment>
<evidence type="ECO:0000256" key="5">
    <source>
        <dbReference type="ARBA" id="ARBA00023136"/>
    </source>
</evidence>